<gene>
    <name evidence="1" type="ORF">SAMN06296036_10997</name>
</gene>
<protein>
    <submittedName>
        <fullName evidence="1">Uncharacterized protein</fullName>
    </submittedName>
</protein>
<evidence type="ECO:0000313" key="1">
    <source>
        <dbReference type="EMBL" id="SMF29358.1"/>
    </source>
</evidence>
<reference evidence="2" key="1">
    <citation type="submission" date="2017-04" db="EMBL/GenBank/DDBJ databases">
        <authorList>
            <person name="Varghese N."/>
            <person name="Submissions S."/>
        </authorList>
    </citation>
    <scope>NUCLEOTIDE SEQUENCE [LARGE SCALE GENOMIC DNA]</scope>
    <source>
        <strain evidence="2">RKEM611</strain>
    </source>
</reference>
<dbReference type="EMBL" id="FWZT01000009">
    <property type="protein sequence ID" value="SMF29358.1"/>
    <property type="molecule type" value="Genomic_DNA"/>
</dbReference>
<dbReference type="STRING" id="1513793.SAMN06296036_10997"/>
<dbReference type="Proteomes" id="UP000192907">
    <property type="component" value="Unassembled WGS sequence"/>
</dbReference>
<evidence type="ECO:0000313" key="2">
    <source>
        <dbReference type="Proteomes" id="UP000192907"/>
    </source>
</evidence>
<dbReference type="AlphaFoldDB" id="A0A1Y6BV17"/>
<organism evidence="1 2">
    <name type="scientific">Pseudobacteriovorax antillogorgiicola</name>
    <dbReference type="NCBI Taxonomy" id="1513793"/>
    <lineage>
        <taxon>Bacteria</taxon>
        <taxon>Pseudomonadati</taxon>
        <taxon>Bdellovibrionota</taxon>
        <taxon>Oligoflexia</taxon>
        <taxon>Oligoflexales</taxon>
        <taxon>Pseudobacteriovoracaceae</taxon>
        <taxon>Pseudobacteriovorax</taxon>
    </lineage>
</organism>
<accession>A0A1Y6BV17</accession>
<dbReference type="OrthoDB" id="5914352at2"/>
<proteinExistence type="predicted"/>
<keyword evidence="2" id="KW-1185">Reference proteome</keyword>
<dbReference type="RefSeq" id="WP_132319342.1">
    <property type="nucleotide sequence ID" value="NZ_FWZT01000009.1"/>
</dbReference>
<name>A0A1Y6BV17_9BACT</name>
<sequence length="274" mass="30691">MSFFGTQLIDKGLIQKSDLVKALVSQSNQLPSPIQIVYEDGLLTAEQIIEAISDRDRGESFAATCKSLSYWNDEIDQKVKSIQKRERSPIGQILVDQFGVDLSTLSDELAHTNAPTPNQNIPAPTDPNLSYDFTFPQVSGETKRQYIDFFSAEVKESLEKGFHKFTEGTADAETLANLEEIVQQLTAAASFARMEVSFTICEKLACLVEKISHQGLGCFQDLASLQQTCLKTLDVMWELHRFIDVSGSEQEFWVNDISRSNFSNVISRLNEYVA</sequence>